<feature type="transmembrane region" description="Helical" evidence="1">
    <location>
        <begin position="576"/>
        <end position="598"/>
    </location>
</feature>
<dbReference type="EMBL" id="SMCP01000002">
    <property type="protein sequence ID" value="TCV89205.1"/>
    <property type="molecule type" value="Genomic_DNA"/>
</dbReference>
<dbReference type="Proteomes" id="UP000294619">
    <property type="component" value="Unassembled WGS sequence"/>
</dbReference>
<keyword evidence="1" id="KW-0472">Membrane</keyword>
<dbReference type="InterPro" id="IPR022742">
    <property type="entry name" value="Hydrolase_4"/>
</dbReference>
<keyword evidence="6" id="KW-1185">Reference proteome</keyword>
<dbReference type="GO" id="GO:0016787">
    <property type="term" value="F:hydrolase activity"/>
    <property type="evidence" value="ECO:0007669"/>
    <property type="project" value="UniProtKB-KW"/>
</dbReference>
<gene>
    <name evidence="3" type="ORF">EDC16_10282</name>
    <name evidence="4" type="ORF">FHQ21_01400</name>
</gene>
<keyword evidence="4" id="KW-0378">Hydrolase</keyword>
<name>A0A4R3Y9Z8_9PAST</name>
<dbReference type="InterPro" id="IPR029058">
    <property type="entry name" value="AB_hydrolase_fold"/>
</dbReference>
<protein>
    <submittedName>
        <fullName evidence="4">Alpha/beta hydrolase</fullName>
    </submittedName>
</protein>
<feature type="transmembrane region" description="Helical" evidence="1">
    <location>
        <begin position="332"/>
        <end position="351"/>
    </location>
</feature>
<feature type="transmembrane region" description="Helical" evidence="1">
    <location>
        <begin position="420"/>
        <end position="445"/>
    </location>
</feature>
<organism evidence="3 5">
    <name type="scientific">Testudinibacter aquarius</name>
    <dbReference type="NCBI Taxonomy" id="1524974"/>
    <lineage>
        <taxon>Bacteria</taxon>
        <taxon>Pseudomonadati</taxon>
        <taxon>Pseudomonadota</taxon>
        <taxon>Gammaproteobacteria</taxon>
        <taxon>Pasteurellales</taxon>
        <taxon>Pasteurellaceae</taxon>
        <taxon>Testudinibacter</taxon>
    </lineage>
</organism>
<evidence type="ECO:0000256" key="1">
    <source>
        <dbReference type="SAM" id="Phobius"/>
    </source>
</evidence>
<dbReference type="PANTHER" id="PTHR22946">
    <property type="entry name" value="DIENELACTONE HYDROLASE DOMAIN-CONTAINING PROTEIN-RELATED"/>
    <property type="match status" value="1"/>
</dbReference>
<keyword evidence="1" id="KW-1133">Transmembrane helix</keyword>
<feature type="domain" description="Serine aminopeptidase S33" evidence="2">
    <location>
        <begin position="70"/>
        <end position="164"/>
    </location>
</feature>
<evidence type="ECO:0000259" key="2">
    <source>
        <dbReference type="Pfam" id="PF12146"/>
    </source>
</evidence>
<proteinExistence type="predicted"/>
<evidence type="ECO:0000313" key="5">
    <source>
        <dbReference type="Proteomes" id="UP000294619"/>
    </source>
</evidence>
<feature type="transmembrane region" description="Helical" evidence="1">
    <location>
        <begin position="465"/>
        <end position="487"/>
    </location>
</feature>
<feature type="transmembrane region" description="Helical" evidence="1">
    <location>
        <begin position="376"/>
        <end position="394"/>
    </location>
</feature>
<dbReference type="AlphaFoldDB" id="A0A4R3Y9Z8"/>
<dbReference type="SUPFAM" id="SSF53474">
    <property type="entry name" value="alpha/beta-Hydrolases"/>
    <property type="match status" value="1"/>
</dbReference>
<dbReference type="Pfam" id="PF12146">
    <property type="entry name" value="Hydrolase_4"/>
    <property type="match status" value="1"/>
</dbReference>
<sequence>MKNRNASRSSLLGAILFAILTLVFAYLASLIDRDFGRIDVRQLQIMTEEMQPMTAKLYRPLTATAENPAPGVLALHGYQSDKEATSTFGALELAKRGFVVLAIDQFGHGYSTTLPASNKNMSGSNNGYQYLKSLPFVDQDRLGIFGHSTGALNAIRVAKLNPDHKAVNGLSSNGGDPEIHNYLLTQGLYEEIGGYRERSFPVKELVHHPARLLAFSLPESETLKWGYTYGNFADGSARRADLVEGTHLGVMIAKESNRRAIEWFNTALQNGDKSHWIDPAQQTYWYKEFAGLSALFFALISSLFVANALLQTSYFSAATQPVTTKTAISPKTWWRFAMLNIVTTLVLYPLLTQWGGANEPIAAHFAFMPLEMGNGIITWFAVSAALNLIFFLAWKKSAPPFSLAEFGVFSQQHKLSTANIILRFLALSAVLIGWLYLLAGFAHWYWGAELRFLWPFLKPLTPERFNLFLVYWLPILAFFFIYNGLILTVQMKQPLAESAVSTLVIWTLKVVFAAVGGLCILWLFHFIPNFMQIGPGFDLIGLPQFGGRWMMMLAVIIPQFIVLLLINNWCYLKTGYLYLGVFFTSLLMTWILVGGQVIGRFLA</sequence>
<reference evidence="4 6" key="2">
    <citation type="submission" date="2019-05" db="EMBL/GenBank/DDBJ databases">
        <title>Pasteurellaceae isolates from reptiles.</title>
        <authorList>
            <person name="Bojesen A.M."/>
            <person name="Lund E."/>
        </authorList>
    </citation>
    <scope>NUCLEOTIDE SEQUENCE [LARGE SCALE GENOMIC DNA]</scope>
    <source>
        <strain evidence="4 6">ELNT2x</strain>
    </source>
</reference>
<feature type="transmembrane region" description="Helical" evidence="1">
    <location>
        <begin position="547"/>
        <end position="569"/>
    </location>
</feature>
<comment type="caution">
    <text evidence="3">The sequence shown here is derived from an EMBL/GenBank/DDBJ whole genome shotgun (WGS) entry which is preliminary data.</text>
</comment>
<accession>A0A4R3Y9Z8</accession>
<keyword evidence="1" id="KW-0812">Transmembrane</keyword>
<dbReference type="Gene3D" id="3.40.50.1820">
    <property type="entry name" value="alpha/beta hydrolase"/>
    <property type="match status" value="1"/>
</dbReference>
<feature type="transmembrane region" description="Helical" evidence="1">
    <location>
        <begin position="289"/>
        <end position="311"/>
    </location>
</feature>
<feature type="transmembrane region" description="Helical" evidence="1">
    <location>
        <begin position="499"/>
        <end position="527"/>
    </location>
</feature>
<dbReference type="RefSeq" id="WP_132964947.1">
    <property type="nucleotide sequence ID" value="NZ_LEKL01000019.1"/>
</dbReference>
<dbReference type="EMBL" id="VDGV01000009">
    <property type="protein sequence ID" value="TNG93272.1"/>
    <property type="molecule type" value="Genomic_DNA"/>
</dbReference>
<evidence type="ECO:0000313" key="4">
    <source>
        <dbReference type="EMBL" id="TNG93272.1"/>
    </source>
</evidence>
<reference evidence="3 5" key="1">
    <citation type="submission" date="2019-03" db="EMBL/GenBank/DDBJ databases">
        <title>Genomic Encyclopedia of Type Strains, Phase IV (KMG-IV): sequencing the most valuable type-strain genomes for metagenomic binning, comparative biology and taxonomic classification.</title>
        <authorList>
            <person name="Goeker M."/>
        </authorList>
    </citation>
    <scope>NUCLEOTIDE SEQUENCE [LARGE SCALE GENOMIC DNA]</scope>
    <source>
        <strain evidence="3 5">DSM 28140</strain>
    </source>
</reference>
<evidence type="ECO:0000313" key="3">
    <source>
        <dbReference type="EMBL" id="TCV89205.1"/>
    </source>
</evidence>
<dbReference type="Proteomes" id="UP000305526">
    <property type="component" value="Unassembled WGS sequence"/>
</dbReference>
<dbReference type="InterPro" id="IPR050261">
    <property type="entry name" value="FrsA_esterase"/>
</dbReference>
<evidence type="ECO:0000313" key="6">
    <source>
        <dbReference type="Proteomes" id="UP000305526"/>
    </source>
</evidence>